<evidence type="ECO:0000256" key="3">
    <source>
        <dbReference type="ARBA" id="ARBA00023239"/>
    </source>
</evidence>
<dbReference type="InterPro" id="IPR050251">
    <property type="entry name" value="HpcH-HpaI_aldolase"/>
</dbReference>
<dbReference type="InterPro" id="IPR005000">
    <property type="entry name" value="Aldolase/citrate-lyase_domain"/>
</dbReference>
<name>A0ABT4AF35_9BACT</name>
<dbReference type="GO" id="GO:0016829">
    <property type="term" value="F:lyase activity"/>
    <property type="evidence" value="ECO:0007669"/>
    <property type="project" value="UniProtKB-KW"/>
</dbReference>
<dbReference type="InterPro" id="IPR040442">
    <property type="entry name" value="Pyrv_kinase-like_dom_sf"/>
</dbReference>
<comment type="caution">
    <text evidence="5">The sequence shown here is derived from an EMBL/GenBank/DDBJ whole genome shotgun (WGS) entry which is preliminary data.</text>
</comment>
<organism evidence="5 6">
    <name type="scientific">Archangium lansingense</name>
    <dbReference type="NCBI Taxonomy" id="2995310"/>
    <lineage>
        <taxon>Bacteria</taxon>
        <taxon>Pseudomonadati</taxon>
        <taxon>Myxococcota</taxon>
        <taxon>Myxococcia</taxon>
        <taxon>Myxococcales</taxon>
        <taxon>Cystobacterineae</taxon>
        <taxon>Archangiaceae</taxon>
        <taxon>Archangium</taxon>
    </lineage>
</organism>
<proteinExistence type="inferred from homology"/>
<reference evidence="5 6" key="1">
    <citation type="submission" date="2022-11" db="EMBL/GenBank/DDBJ databases">
        <title>Minimal conservation of predation-associated metabolite biosynthetic gene clusters underscores biosynthetic potential of Myxococcota including descriptions for ten novel species: Archangium lansinium sp. nov., Myxococcus landrumus sp. nov., Nannocystis bai.</title>
        <authorList>
            <person name="Ahearne A."/>
            <person name="Stevens C."/>
            <person name="Phillips K."/>
        </authorList>
    </citation>
    <scope>NUCLEOTIDE SEQUENCE [LARGE SCALE GENOMIC DNA]</scope>
    <source>
        <strain evidence="5 6">MIWBW</strain>
    </source>
</reference>
<keyword evidence="6" id="KW-1185">Reference proteome</keyword>
<evidence type="ECO:0000256" key="2">
    <source>
        <dbReference type="ARBA" id="ARBA00022723"/>
    </source>
</evidence>
<dbReference type="SUPFAM" id="SSF51621">
    <property type="entry name" value="Phosphoenolpyruvate/pyruvate domain"/>
    <property type="match status" value="1"/>
</dbReference>
<accession>A0ABT4AF35</accession>
<dbReference type="Gene3D" id="3.20.20.60">
    <property type="entry name" value="Phosphoenolpyruvate-binding domains"/>
    <property type="match status" value="1"/>
</dbReference>
<comment type="similarity">
    <text evidence="1">Belongs to the HpcH/HpaI aldolase family.</text>
</comment>
<sequence>MIRPNKLKQALAKQQAVFGIFCSTPSPVVVEMIGCAEFDFVIIDTEHALVNPETLENMVRAADAVGLTPLVRVSENAPGPIVRALDAGAQGVVVPRVRGAADAERAVRASRYYPEGERGMGTGRAARFGGVDLQEYVKQANVETLVVVMIEDQAGVEDIEAILQVPGVDLVLEGSADLSQSLGIPWSTRHPRVREALHRVQAASRARGIPFCAIPRAMQDALSWWQLGVRAFVVGDERGVSFRALQAQLRPYQQLLTEGDAPEGGS</sequence>
<dbReference type="PANTHER" id="PTHR30502:SF0">
    <property type="entry name" value="PHOSPHOENOLPYRUVATE CARBOXYLASE FAMILY PROTEIN"/>
    <property type="match status" value="1"/>
</dbReference>
<keyword evidence="2" id="KW-0479">Metal-binding</keyword>
<dbReference type="EMBL" id="JAPNKA010000001">
    <property type="protein sequence ID" value="MCY1079524.1"/>
    <property type="molecule type" value="Genomic_DNA"/>
</dbReference>
<evidence type="ECO:0000313" key="5">
    <source>
        <dbReference type="EMBL" id="MCY1079524.1"/>
    </source>
</evidence>
<evidence type="ECO:0000313" key="6">
    <source>
        <dbReference type="Proteomes" id="UP001207654"/>
    </source>
</evidence>
<gene>
    <name evidence="5" type="ORF">OV287_34205</name>
</gene>
<dbReference type="Proteomes" id="UP001207654">
    <property type="component" value="Unassembled WGS sequence"/>
</dbReference>
<evidence type="ECO:0000256" key="1">
    <source>
        <dbReference type="ARBA" id="ARBA00005568"/>
    </source>
</evidence>
<dbReference type="Pfam" id="PF03328">
    <property type="entry name" value="HpcH_HpaI"/>
    <property type="match status" value="1"/>
</dbReference>
<dbReference type="InterPro" id="IPR015813">
    <property type="entry name" value="Pyrv/PenolPyrv_kinase-like_dom"/>
</dbReference>
<dbReference type="RefSeq" id="WP_267538239.1">
    <property type="nucleotide sequence ID" value="NZ_JAPNKA010000001.1"/>
</dbReference>
<keyword evidence="3 5" id="KW-0456">Lyase</keyword>
<protein>
    <submittedName>
        <fullName evidence="5">Aldolase/citrate lyase family protein</fullName>
    </submittedName>
</protein>
<dbReference type="PANTHER" id="PTHR30502">
    <property type="entry name" value="2-KETO-3-DEOXY-L-RHAMNONATE ALDOLASE"/>
    <property type="match status" value="1"/>
</dbReference>
<feature type="domain" description="HpcH/HpaI aldolase/citrate lyase" evidence="4">
    <location>
        <begin position="19"/>
        <end position="210"/>
    </location>
</feature>
<evidence type="ECO:0000259" key="4">
    <source>
        <dbReference type="Pfam" id="PF03328"/>
    </source>
</evidence>